<proteinExistence type="predicted"/>
<keyword evidence="2" id="KW-1185">Reference proteome</keyword>
<dbReference type="Proteomes" id="UP000542742">
    <property type="component" value="Unassembled WGS sequence"/>
</dbReference>
<sequence>MMDEARAELARMREAPEAWAELRNDTVRRAKVLWALQYDRRPEDLALLRSLVEQEAACCRESPGRGLGEEAELAGFLLAEHRRVEDVWRHWAIKQSNFDAGCAYDVQYLFAAGVETTLAFVRADTHPQRDALLERLTEEALTDEDVAEWARVKGLNFPADPAHEEPLTWVDRALSSGDRQVAGELLRQWAAGPERDEETLRYYRGAGL</sequence>
<evidence type="ECO:0000313" key="2">
    <source>
        <dbReference type="Proteomes" id="UP000542742"/>
    </source>
</evidence>
<dbReference type="AlphaFoldDB" id="A0A7W7G6H7"/>
<protein>
    <submittedName>
        <fullName evidence="1">Uncharacterized protein</fullName>
    </submittedName>
</protein>
<dbReference type="RefSeq" id="WP_184955691.1">
    <property type="nucleotide sequence ID" value="NZ_BOMC01000033.1"/>
</dbReference>
<accession>A0A7W7G6H7</accession>
<dbReference type="EMBL" id="JACHMF010000001">
    <property type="protein sequence ID" value="MBB4697599.1"/>
    <property type="molecule type" value="Genomic_DNA"/>
</dbReference>
<comment type="caution">
    <text evidence="1">The sequence shown here is derived from an EMBL/GenBank/DDBJ whole genome shotgun (WGS) entry which is preliminary data.</text>
</comment>
<organism evidence="1 2">
    <name type="scientific">Paractinoplanes abujensis</name>
    <dbReference type="NCBI Taxonomy" id="882441"/>
    <lineage>
        <taxon>Bacteria</taxon>
        <taxon>Bacillati</taxon>
        <taxon>Actinomycetota</taxon>
        <taxon>Actinomycetes</taxon>
        <taxon>Micromonosporales</taxon>
        <taxon>Micromonosporaceae</taxon>
        <taxon>Paractinoplanes</taxon>
    </lineage>
</organism>
<reference evidence="1 2" key="1">
    <citation type="submission" date="2020-08" db="EMBL/GenBank/DDBJ databases">
        <title>Sequencing the genomes of 1000 actinobacteria strains.</title>
        <authorList>
            <person name="Klenk H.-P."/>
        </authorList>
    </citation>
    <scope>NUCLEOTIDE SEQUENCE [LARGE SCALE GENOMIC DNA]</scope>
    <source>
        <strain evidence="1 2">DSM 45518</strain>
    </source>
</reference>
<gene>
    <name evidence="1" type="ORF">BKA14_007747</name>
</gene>
<evidence type="ECO:0000313" key="1">
    <source>
        <dbReference type="EMBL" id="MBB4697599.1"/>
    </source>
</evidence>
<name>A0A7W7G6H7_9ACTN</name>